<name>A0A7K1Y561_9SPHI</name>
<organism evidence="2 3">
    <name type="scientific">Hufsiella arboris</name>
    <dbReference type="NCBI Taxonomy" id="2695275"/>
    <lineage>
        <taxon>Bacteria</taxon>
        <taxon>Pseudomonadati</taxon>
        <taxon>Bacteroidota</taxon>
        <taxon>Sphingobacteriia</taxon>
        <taxon>Sphingobacteriales</taxon>
        <taxon>Sphingobacteriaceae</taxon>
        <taxon>Hufsiella</taxon>
    </lineage>
</organism>
<dbReference type="Pfam" id="PF13648">
    <property type="entry name" value="Lipocalin_4"/>
    <property type="match status" value="1"/>
</dbReference>
<dbReference type="PROSITE" id="PS51257">
    <property type="entry name" value="PROKAR_LIPOPROTEIN"/>
    <property type="match status" value="1"/>
</dbReference>
<dbReference type="InterPro" id="IPR024311">
    <property type="entry name" value="Lipocalin-like"/>
</dbReference>
<evidence type="ECO:0000313" key="2">
    <source>
        <dbReference type="EMBL" id="MXV49726.1"/>
    </source>
</evidence>
<keyword evidence="3" id="KW-1185">Reference proteome</keyword>
<sequence>MKKSQFSLIALLGLFAIVSSCKKDDSSPDDKRKLLIGVWHGVTLQYKVYENGNLDNSASGTEDLSDETIELKENGSYISRYETGTWTLSGDKITVDNGTPDEHTATITKLTSSDLVLYESDEATVSGVKYKYEDIQTYKR</sequence>
<dbReference type="Proteomes" id="UP000466586">
    <property type="component" value="Unassembled WGS sequence"/>
</dbReference>
<reference evidence="2 3" key="1">
    <citation type="submission" date="2019-11" db="EMBL/GenBank/DDBJ databases">
        <title>Pedobacter sp. HMF7647 Genome sequencing and assembly.</title>
        <authorList>
            <person name="Kang H."/>
            <person name="Kim H."/>
            <person name="Joh K."/>
        </authorList>
    </citation>
    <scope>NUCLEOTIDE SEQUENCE [LARGE SCALE GENOMIC DNA]</scope>
    <source>
        <strain evidence="2 3">HMF7647</strain>
    </source>
</reference>
<protein>
    <recommendedName>
        <fullName evidence="1">Lipocalin-like domain-containing protein</fullName>
    </recommendedName>
</protein>
<dbReference type="EMBL" id="WVHT01000001">
    <property type="protein sequence ID" value="MXV49726.1"/>
    <property type="molecule type" value="Genomic_DNA"/>
</dbReference>
<feature type="domain" description="Lipocalin-like" evidence="1">
    <location>
        <begin position="35"/>
        <end position="117"/>
    </location>
</feature>
<proteinExistence type="predicted"/>
<dbReference type="RefSeq" id="WP_160842897.1">
    <property type="nucleotide sequence ID" value="NZ_WVHT01000001.1"/>
</dbReference>
<comment type="caution">
    <text evidence="2">The sequence shown here is derived from an EMBL/GenBank/DDBJ whole genome shotgun (WGS) entry which is preliminary data.</text>
</comment>
<dbReference type="AlphaFoldDB" id="A0A7K1Y561"/>
<evidence type="ECO:0000259" key="1">
    <source>
        <dbReference type="Pfam" id="PF13648"/>
    </source>
</evidence>
<evidence type="ECO:0000313" key="3">
    <source>
        <dbReference type="Proteomes" id="UP000466586"/>
    </source>
</evidence>
<gene>
    <name evidence="2" type="ORF">GS399_01995</name>
</gene>
<accession>A0A7K1Y561</accession>